<evidence type="ECO:0000256" key="9">
    <source>
        <dbReference type="ARBA" id="ARBA00048270"/>
    </source>
</evidence>
<evidence type="ECO:0000313" key="16">
    <source>
        <dbReference type="Proteomes" id="UP000222818"/>
    </source>
</evidence>
<proteinExistence type="inferred from homology"/>
<evidence type="ECO:0000259" key="14">
    <source>
        <dbReference type="Pfam" id="PF20974"/>
    </source>
</evidence>
<dbReference type="FunFam" id="3.90.800.10:FF:000001">
    <property type="entry name" value="Glutamine--tRNA ligase"/>
    <property type="match status" value="1"/>
</dbReference>
<dbReference type="GO" id="GO:0004819">
    <property type="term" value="F:glutamine-tRNA ligase activity"/>
    <property type="evidence" value="ECO:0007669"/>
    <property type="project" value="UniProtKB-UniRule"/>
</dbReference>
<dbReference type="InterPro" id="IPR001412">
    <property type="entry name" value="aa-tRNA-synth_I_CS"/>
</dbReference>
<dbReference type="InterPro" id="IPR014729">
    <property type="entry name" value="Rossmann-like_a/b/a_fold"/>
</dbReference>
<accession>A0A2G0V720</accession>
<protein>
    <recommendedName>
        <fullName evidence="2 10">Glutamine--tRNA ligase</fullName>
        <ecNumber evidence="2 10">6.1.1.18</ecNumber>
    </recommendedName>
</protein>
<dbReference type="Pfam" id="PF00749">
    <property type="entry name" value="tRNA-synt_1c"/>
    <property type="match status" value="1"/>
</dbReference>
<dbReference type="NCBIfam" id="TIGR00440">
    <property type="entry name" value="glnS"/>
    <property type="match status" value="1"/>
</dbReference>
<dbReference type="EMBL" id="MKGN01000014">
    <property type="protein sequence ID" value="PHN16260.1"/>
    <property type="molecule type" value="Genomic_DNA"/>
</dbReference>
<evidence type="ECO:0000313" key="15">
    <source>
        <dbReference type="EMBL" id="PHN16260.1"/>
    </source>
</evidence>
<dbReference type="InterPro" id="IPR000924">
    <property type="entry name" value="Glu/Gln-tRNA-synth"/>
</dbReference>
<reference evidence="15 16" key="1">
    <citation type="journal article" date="2017" name="ISME J.">
        <title>Tremblaya phenacola PPER: an evolutionary beta-gammaproteobacterium collage.</title>
        <authorList>
            <person name="Gil R."/>
            <person name="Vargas-Chavez C."/>
            <person name="Lopez-Madrigal S."/>
            <person name="Santos-Garcia D."/>
            <person name="Latorre A."/>
            <person name="Moya A."/>
        </authorList>
    </citation>
    <scope>NUCLEOTIDE SEQUENCE [LARGE SCALE GENOMIC DNA]</scope>
    <source>
        <strain evidence="15 16">PPER</strain>
    </source>
</reference>
<evidence type="ECO:0000259" key="12">
    <source>
        <dbReference type="Pfam" id="PF00749"/>
    </source>
</evidence>
<evidence type="ECO:0000256" key="1">
    <source>
        <dbReference type="ARBA" id="ARBA00005594"/>
    </source>
</evidence>
<keyword evidence="4 11" id="KW-0436">Ligase</keyword>
<dbReference type="InterPro" id="IPR049437">
    <property type="entry name" value="tRNA-synt_1c_C2"/>
</dbReference>
<dbReference type="PANTHER" id="PTHR43097">
    <property type="entry name" value="GLUTAMINE-TRNA LIGASE"/>
    <property type="match status" value="1"/>
</dbReference>
<feature type="domain" description="Glutamyl/glutaminyl-tRNA synthetase class Ib anti-codon binding" evidence="13">
    <location>
        <begin position="346"/>
        <end position="443"/>
    </location>
</feature>
<evidence type="ECO:0000256" key="2">
    <source>
        <dbReference type="ARBA" id="ARBA00012836"/>
    </source>
</evidence>
<dbReference type="InterPro" id="IPR011035">
    <property type="entry name" value="Ribosomal_bL25/Gln-tRNA_synth"/>
</dbReference>
<dbReference type="InterPro" id="IPR020059">
    <property type="entry name" value="Glu/Gln-tRNA-synth_Ib_codon-bd"/>
</dbReference>
<dbReference type="AlphaFoldDB" id="A0A2G0V720"/>
<evidence type="ECO:0000256" key="3">
    <source>
        <dbReference type="ARBA" id="ARBA00022490"/>
    </source>
</evidence>
<keyword evidence="8 11" id="KW-0030">Aminoacyl-tRNA synthetase</keyword>
<evidence type="ECO:0000256" key="8">
    <source>
        <dbReference type="ARBA" id="ARBA00023146"/>
    </source>
</evidence>
<dbReference type="Gene3D" id="3.40.50.620">
    <property type="entry name" value="HUPs"/>
    <property type="match status" value="1"/>
</dbReference>
<evidence type="ECO:0000256" key="10">
    <source>
        <dbReference type="NCBIfam" id="TIGR00440"/>
    </source>
</evidence>
<dbReference type="InterPro" id="IPR020061">
    <property type="entry name" value="Glu_tRNA_lig_a-bdl"/>
</dbReference>
<comment type="caution">
    <text evidence="15">The sequence shown here is derived from an EMBL/GenBank/DDBJ whole genome shotgun (WGS) entry which is preliminary data.</text>
</comment>
<dbReference type="Gene3D" id="2.40.240.10">
    <property type="entry name" value="Ribosomal Protein L25, Chain P"/>
    <property type="match status" value="2"/>
</dbReference>
<dbReference type="InterPro" id="IPR004514">
    <property type="entry name" value="Gln-tRNA-synth"/>
</dbReference>
<dbReference type="Pfam" id="PF03950">
    <property type="entry name" value="tRNA-synt_1c_C"/>
    <property type="match status" value="1"/>
</dbReference>
<dbReference type="Gene3D" id="1.10.1160.10">
    <property type="entry name" value="Glutamyl-trna Synthetase, Domain 2"/>
    <property type="match status" value="1"/>
</dbReference>
<feature type="domain" description="tRNA synthetases class I (E and Q) anti-codon binding" evidence="14">
    <location>
        <begin position="461"/>
        <end position="532"/>
    </location>
</feature>
<evidence type="ECO:0000259" key="13">
    <source>
        <dbReference type="Pfam" id="PF03950"/>
    </source>
</evidence>
<dbReference type="PROSITE" id="PS00178">
    <property type="entry name" value="AA_TRNA_LIGASE_I"/>
    <property type="match status" value="1"/>
</dbReference>
<keyword evidence="16" id="KW-1185">Reference proteome</keyword>
<keyword evidence="5 11" id="KW-0547">Nucleotide-binding</keyword>
<dbReference type="PANTHER" id="PTHR43097:SF5">
    <property type="entry name" value="GLUTAMATE--TRNA LIGASE"/>
    <property type="match status" value="1"/>
</dbReference>
<evidence type="ECO:0000256" key="6">
    <source>
        <dbReference type="ARBA" id="ARBA00022840"/>
    </source>
</evidence>
<organism evidence="15 16">
    <name type="scientific">Candidatus Tremblayella phenacoccinincola</name>
    <dbReference type="NCBI Taxonomy" id="1010676"/>
    <lineage>
        <taxon>Bacteria</taxon>
        <taxon>Pseudomonadati</taxon>
        <taxon>Pseudomonadota</taxon>
        <taxon>Betaproteobacteria</taxon>
        <taxon>Candidatus Tremblayella</taxon>
    </lineage>
</organism>
<evidence type="ECO:0000256" key="11">
    <source>
        <dbReference type="RuleBase" id="RU363037"/>
    </source>
</evidence>
<comment type="similarity">
    <text evidence="1 11">Belongs to the class-I aminoacyl-tRNA synthetase family.</text>
</comment>
<dbReference type="PRINTS" id="PR00987">
    <property type="entry name" value="TRNASYNTHGLU"/>
</dbReference>
<dbReference type="OrthoDB" id="9801560at2"/>
<dbReference type="SUPFAM" id="SSF52374">
    <property type="entry name" value="Nucleotidylyl transferase"/>
    <property type="match status" value="1"/>
</dbReference>
<evidence type="ECO:0000256" key="7">
    <source>
        <dbReference type="ARBA" id="ARBA00022917"/>
    </source>
</evidence>
<dbReference type="FunFam" id="1.10.1160.10:FF:000001">
    <property type="entry name" value="Glutamine--tRNA ligase"/>
    <property type="match status" value="1"/>
</dbReference>
<dbReference type="GO" id="GO:0005524">
    <property type="term" value="F:ATP binding"/>
    <property type="evidence" value="ECO:0007669"/>
    <property type="project" value="UniProtKB-KW"/>
</dbReference>
<dbReference type="InterPro" id="IPR020056">
    <property type="entry name" value="Rbsml_bL25/Gln-tRNA_synth_N"/>
</dbReference>
<evidence type="ECO:0000256" key="5">
    <source>
        <dbReference type="ARBA" id="ARBA00022741"/>
    </source>
</evidence>
<dbReference type="Pfam" id="PF20974">
    <property type="entry name" value="tRNA-synt_1c_C2"/>
    <property type="match status" value="1"/>
</dbReference>
<dbReference type="Proteomes" id="UP000222818">
    <property type="component" value="Unassembled WGS sequence"/>
</dbReference>
<dbReference type="InterPro" id="IPR020058">
    <property type="entry name" value="Glu/Gln-tRNA-synth_Ib_cat-dom"/>
</dbReference>
<sequence>MTYDMSNYMPTSINYIQKLILKDLLINKYKLINTRFPPEPNGYLHIGHAKAIWLNFGIVETYKGICNLRFDDTNPTEEAIVYVKSIKKDIRWLGFKWNERTLYSSDYFDKLYMYAIGLIIKGLVYVDSLSQKDIKLYRGTLKRAGINSPYRNRDIKESLILYANMKDGKAFEGKACLRAKLTMSSPTISMRDPILYRVKYIKHYHTGNKWCIYPMYDFTHCISDAIEKITHSLCTLEFQDNKQLYSWLLANINIDIQPKQYEYSRLALEHNITSKRKLTILVKTHIVEDWNDPRIPTISGLRRKGYTGSSIREFCRCVNVTRQASNIELNVLEACIREELVVYTIRIMAVVNPIKLIIINISKTHIELIKITSHPTILEMGNRELVFSKELYIDKADFREVPHKQYKRLSLGKEVRLRNAYVIKADTIVKDIKKGLANIYCTYVPYTFNKAPIDNSPIYGVIHWVSSKGCIKAEFRIYDKLFNIKDPTASISFLNYISTKSLVIYIGLVEAYLLKISIGDRVQVEREGFFCVKAVCFSNITIILNRITTLNHSLRLPHIRTK</sequence>
<keyword evidence="6 11" id="KW-0067">ATP-binding</keyword>
<dbReference type="GO" id="GO:0006425">
    <property type="term" value="P:glutaminyl-tRNA aminoacylation"/>
    <property type="evidence" value="ECO:0007669"/>
    <property type="project" value="UniProtKB-UniRule"/>
</dbReference>
<dbReference type="GO" id="GO:0005829">
    <property type="term" value="C:cytosol"/>
    <property type="evidence" value="ECO:0007669"/>
    <property type="project" value="TreeGrafter"/>
</dbReference>
<comment type="catalytic activity">
    <reaction evidence="9">
        <text>tRNA(Gln) + L-glutamine + ATP = L-glutaminyl-tRNA(Gln) + AMP + diphosphate</text>
        <dbReference type="Rhea" id="RHEA:20121"/>
        <dbReference type="Rhea" id="RHEA-COMP:9662"/>
        <dbReference type="Rhea" id="RHEA-COMP:9681"/>
        <dbReference type="ChEBI" id="CHEBI:30616"/>
        <dbReference type="ChEBI" id="CHEBI:33019"/>
        <dbReference type="ChEBI" id="CHEBI:58359"/>
        <dbReference type="ChEBI" id="CHEBI:78442"/>
        <dbReference type="ChEBI" id="CHEBI:78521"/>
        <dbReference type="ChEBI" id="CHEBI:456215"/>
        <dbReference type="EC" id="6.1.1.18"/>
    </reaction>
</comment>
<evidence type="ECO:0000256" key="4">
    <source>
        <dbReference type="ARBA" id="ARBA00022598"/>
    </source>
</evidence>
<dbReference type="EC" id="6.1.1.18" evidence="2 10"/>
<gene>
    <name evidence="15" type="primary">glnS</name>
    <name evidence="15" type="ORF">TPPER_00135</name>
</gene>
<dbReference type="InterPro" id="IPR050132">
    <property type="entry name" value="Gln/Glu-tRNA_Ligase"/>
</dbReference>
<dbReference type="SUPFAM" id="SSF50715">
    <property type="entry name" value="Ribosomal protein L25-like"/>
    <property type="match status" value="1"/>
</dbReference>
<keyword evidence="3" id="KW-0963">Cytoplasm</keyword>
<dbReference type="Gene3D" id="3.90.800.10">
    <property type="entry name" value="Glutamyl-tRNA Synthetase, Domain 3"/>
    <property type="match status" value="1"/>
</dbReference>
<name>A0A2G0V720_9PROT</name>
<keyword evidence="7 11" id="KW-0648">Protein biosynthesis</keyword>
<feature type="domain" description="Glutamyl/glutaminyl-tRNA synthetase class Ib catalytic" evidence="12">
    <location>
        <begin position="32"/>
        <end position="340"/>
    </location>
</feature>
<dbReference type="FunFam" id="3.40.50.620:FF:000037">
    <property type="entry name" value="Glutamine--tRNA ligase cytoplasmic"/>
    <property type="match status" value="1"/>
</dbReference>